<feature type="transmembrane region" description="Helical" evidence="1">
    <location>
        <begin position="195"/>
        <end position="210"/>
    </location>
</feature>
<name>A0A4Q0I700_9FIRM</name>
<accession>A0A4Q0I700</accession>
<feature type="transmembrane region" description="Helical" evidence="1">
    <location>
        <begin position="320"/>
        <end position="342"/>
    </location>
</feature>
<dbReference type="EMBL" id="RLII01000013">
    <property type="protein sequence ID" value="RXE58762.1"/>
    <property type="molecule type" value="Genomic_DNA"/>
</dbReference>
<feature type="transmembrane region" description="Helical" evidence="1">
    <location>
        <begin position="92"/>
        <end position="119"/>
    </location>
</feature>
<dbReference type="RefSeq" id="WP_069195442.1">
    <property type="nucleotide sequence ID" value="NZ_RLII01000013.1"/>
</dbReference>
<feature type="transmembrane region" description="Helical" evidence="1">
    <location>
        <begin position="172"/>
        <end position="189"/>
    </location>
</feature>
<organism evidence="3 4">
    <name type="scientific">Acetivibrio mesophilus</name>
    <dbReference type="NCBI Taxonomy" id="2487273"/>
    <lineage>
        <taxon>Bacteria</taxon>
        <taxon>Bacillati</taxon>
        <taxon>Bacillota</taxon>
        <taxon>Clostridia</taxon>
        <taxon>Eubacteriales</taxon>
        <taxon>Oscillospiraceae</taxon>
        <taxon>Acetivibrio</taxon>
    </lineage>
</organism>
<keyword evidence="3" id="KW-0482">Metalloprotease</keyword>
<dbReference type="AlphaFoldDB" id="A0A4Q0I700"/>
<dbReference type="OrthoDB" id="4177129at2"/>
<evidence type="ECO:0000313" key="3">
    <source>
        <dbReference type="EMBL" id="RXE58762.1"/>
    </source>
</evidence>
<keyword evidence="1" id="KW-1133">Transmembrane helix</keyword>
<dbReference type="GO" id="GO:0004175">
    <property type="term" value="F:endopeptidase activity"/>
    <property type="evidence" value="ECO:0007669"/>
    <property type="project" value="UniProtKB-ARBA"/>
</dbReference>
<protein>
    <submittedName>
        <fullName evidence="3">CPBP family intramembrane metalloprotease</fullName>
    </submittedName>
</protein>
<evidence type="ECO:0000256" key="1">
    <source>
        <dbReference type="SAM" id="Phobius"/>
    </source>
</evidence>
<keyword evidence="3" id="KW-0378">Hydrolase</keyword>
<evidence type="ECO:0000259" key="2">
    <source>
        <dbReference type="Pfam" id="PF02517"/>
    </source>
</evidence>
<dbReference type="Pfam" id="PF02517">
    <property type="entry name" value="Rce1-like"/>
    <property type="match status" value="1"/>
</dbReference>
<keyword evidence="1" id="KW-0812">Transmembrane</keyword>
<comment type="caution">
    <text evidence="3">The sequence shown here is derived from an EMBL/GenBank/DDBJ whole genome shotgun (WGS) entry which is preliminary data.</text>
</comment>
<feature type="transmembrane region" description="Helical" evidence="1">
    <location>
        <begin position="139"/>
        <end position="160"/>
    </location>
</feature>
<gene>
    <name evidence="3" type="ORF">EFD62_10685</name>
</gene>
<dbReference type="GO" id="GO:0006508">
    <property type="term" value="P:proteolysis"/>
    <property type="evidence" value="ECO:0007669"/>
    <property type="project" value="UniProtKB-KW"/>
</dbReference>
<dbReference type="GO" id="GO:0008237">
    <property type="term" value="F:metallopeptidase activity"/>
    <property type="evidence" value="ECO:0007669"/>
    <property type="project" value="UniProtKB-KW"/>
</dbReference>
<feature type="transmembrane region" description="Helical" evidence="1">
    <location>
        <begin position="274"/>
        <end position="299"/>
    </location>
</feature>
<feature type="transmembrane region" description="Helical" evidence="1">
    <location>
        <begin position="27"/>
        <end position="45"/>
    </location>
</feature>
<dbReference type="Proteomes" id="UP000289166">
    <property type="component" value="Unassembled WGS sequence"/>
</dbReference>
<dbReference type="PANTHER" id="PTHR43592:SF15">
    <property type="entry name" value="CAAX AMINO TERMINAL PROTEASE FAMILY PROTEIN"/>
    <property type="match status" value="1"/>
</dbReference>
<feature type="domain" description="CAAX prenyl protease 2/Lysostaphin resistance protein A-like" evidence="2">
    <location>
        <begin position="141"/>
        <end position="227"/>
    </location>
</feature>
<keyword evidence="3" id="KW-0645">Protease</keyword>
<evidence type="ECO:0000313" key="4">
    <source>
        <dbReference type="Proteomes" id="UP000289166"/>
    </source>
</evidence>
<keyword evidence="1" id="KW-0472">Membrane</keyword>
<dbReference type="PANTHER" id="PTHR43592">
    <property type="entry name" value="CAAX AMINO TERMINAL PROTEASE"/>
    <property type="match status" value="1"/>
</dbReference>
<feature type="transmembrane region" description="Helical" evidence="1">
    <location>
        <begin position="57"/>
        <end position="80"/>
    </location>
</feature>
<feature type="transmembrane region" description="Helical" evidence="1">
    <location>
        <begin position="215"/>
        <end position="235"/>
    </location>
</feature>
<dbReference type="InterPro" id="IPR003675">
    <property type="entry name" value="Rce1/LyrA-like_dom"/>
</dbReference>
<sequence>MEEFSMEQSSLDMQGVESQTEDIKMPGIMQVGALYSIVVILMVFVSTRLQKGLGFNLGGALSEVLLIMLPPLLFLVLFRFDVKKVLRINKTGFMNFFLVFCIMFFSIPVVGLFNILNMLLVKLLFGTVEITQVPVGSDAVGFLISILVIGASAGICEEFLFRGVIQRGLERLGIVKSILITAFLFGLIHFDFQKLFGTFLLGALIGFLVYRSNSILIGMFAHFTNNSLAVAALFLSMKMTEYMEEVGIPGASGVNASNAGDVFAELQKFSGVQLAIVIVFYSMVFVITAAILGVFLYAFIKNTSKDAREIKKEKSGIKAVDVITFMPGILMVILIYICNGLMMAGTIDAETMRIILKAIGVG</sequence>
<keyword evidence="4" id="KW-1185">Reference proteome</keyword>
<dbReference type="GO" id="GO:0080120">
    <property type="term" value="P:CAAX-box protein maturation"/>
    <property type="evidence" value="ECO:0007669"/>
    <property type="project" value="UniProtKB-ARBA"/>
</dbReference>
<reference evidence="4" key="1">
    <citation type="submission" date="2018-11" db="EMBL/GenBank/DDBJ databases">
        <title>Genome sequencing of a novel mesophilic and cellulolytic organism within the genus Hungateiclostridium.</title>
        <authorList>
            <person name="Rettenmaier R."/>
            <person name="Liebl W."/>
            <person name="Zverlov V."/>
        </authorList>
    </citation>
    <scope>NUCLEOTIDE SEQUENCE [LARGE SCALE GENOMIC DNA]</scope>
    <source>
        <strain evidence="4">N2K1</strain>
    </source>
</reference>
<proteinExistence type="predicted"/>